<reference evidence="1" key="1">
    <citation type="submission" date="2022-12" db="EMBL/GenBank/DDBJ databases">
        <title>Genome Sequence of Lasiodiplodia mahajangana.</title>
        <authorList>
            <person name="Buettner E."/>
        </authorList>
    </citation>
    <scope>NUCLEOTIDE SEQUENCE</scope>
    <source>
        <strain evidence="1">VT137</strain>
    </source>
</reference>
<sequence>MSTNYITERPAGKEHIPLYTKGFVAVRIIQLVLGIICLGLTAYTVAVLPITGAALMLFTAIVTLITSIYILVAHFGPPQGVQLLGDPWLGYLPRANSVIFWLISFALLASQAAILFAYSDYYYGYYSGFTILGSITAAAAGLGAVNWVVYVVALILHSIALHRHRKAGLHAMPGVAPSAPTAGTPAGVPEGEKIAMEPQPPQTYYPPQQVYEAAYQQPQQYEQQPQQHQQQPQQPQQQQQQPTY</sequence>
<proteinExistence type="predicted"/>
<dbReference type="Proteomes" id="UP001153332">
    <property type="component" value="Unassembled WGS sequence"/>
</dbReference>
<protein>
    <submittedName>
        <fullName evidence="1">Uncharacterized protein</fullName>
    </submittedName>
</protein>
<gene>
    <name evidence="1" type="ORF">O1611_g572</name>
</gene>
<evidence type="ECO:0000313" key="2">
    <source>
        <dbReference type="Proteomes" id="UP001153332"/>
    </source>
</evidence>
<evidence type="ECO:0000313" key="1">
    <source>
        <dbReference type="EMBL" id="KAJ8133047.1"/>
    </source>
</evidence>
<name>A0ACC2K0R8_9PEZI</name>
<keyword evidence="2" id="KW-1185">Reference proteome</keyword>
<comment type="caution">
    <text evidence="1">The sequence shown here is derived from an EMBL/GenBank/DDBJ whole genome shotgun (WGS) entry which is preliminary data.</text>
</comment>
<dbReference type="EMBL" id="JAPUUL010000051">
    <property type="protein sequence ID" value="KAJ8133047.1"/>
    <property type="molecule type" value="Genomic_DNA"/>
</dbReference>
<accession>A0ACC2K0R8</accession>
<organism evidence="1 2">
    <name type="scientific">Lasiodiplodia mahajangana</name>
    <dbReference type="NCBI Taxonomy" id="1108764"/>
    <lineage>
        <taxon>Eukaryota</taxon>
        <taxon>Fungi</taxon>
        <taxon>Dikarya</taxon>
        <taxon>Ascomycota</taxon>
        <taxon>Pezizomycotina</taxon>
        <taxon>Dothideomycetes</taxon>
        <taxon>Dothideomycetes incertae sedis</taxon>
        <taxon>Botryosphaeriales</taxon>
        <taxon>Botryosphaeriaceae</taxon>
        <taxon>Lasiodiplodia</taxon>
    </lineage>
</organism>